<reference evidence="3 4" key="1">
    <citation type="journal article" date="2014" name="Genome Biol. Evol.">
        <title>The secreted proteins of Achlya hypogyna and Thraustotheca clavata identify the ancestral oomycete secretome and reveal gene acquisitions by horizontal gene transfer.</title>
        <authorList>
            <person name="Misner I."/>
            <person name="Blouin N."/>
            <person name="Leonard G."/>
            <person name="Richards T.A."/>
            <person name="Lane C.E."/>
        </authorList>
    </citation>
    <scope>NUCLEOTIDE SEQUENCE [LARGE SCALE GENOMIC DNA]</scope>
    <source>
        <strain evidence="3 4">ATCC 48635</strain>
    </source>
</reference>
<keyword evidence="2" id="KW-0175">Coiled coil</keyword>
<dbReference type="EMBL" id="JNBR01001411">
    <property type="protein sequence ID" value="OQR88054.1"/>
    <property type="molecule type" value="Genomic_DNA"/>
</dbReference>
<dbReference type="Pfam" id="PF13181">
    <property type="entry name" value="TPR_8"/>
    <property type="match status" value="1"/>
</dbReference>
<comment type="caution">
    <text evidence="3">The sequence shown here is derived from an EMBL/GenBank/DDBJ whole genome shotgun (WGS) entry which is preliminary data.</text>
</comment>
<dbReference type="PANTHER" id="PTHR12979:SF5">
    <property type="entry name" value="CCR4-NOT TRANSCRIPTION COMPLEX SUBUNIT 10"/>
    <property type="match status" value="1"/>
</dbReference>
<dbReference type="InterPro" id="IPR019734">
    <property type="entry name" value="TPR_rpt"/>
</dbReference>
<accession>A0A1V9YQP3</accession>
<dbReference type="PANTHER" id="PTHR12979">
    <property type="entry name" value="CCR4-NOT TRANSCRIPTION COMPLEX SUBUNIT 10"/>
    <property type="match status" value="1"/>
</dbReference>
<dbReference type="SUPFAM" id="SSF48452">
    <property type="entry name" value="TPR-like"/>
    <property type="match status" value="3"/>
</dbReference>
<dbReference type="SMART" id="SM00028">
    <property type="entry name" value="TPR"/>
    <property type="match status" value="3"/>
</dbReference>
<feature type="coiled-coil region" evidence="2">
    <location>
        <begin position="248"/>
        <end position="275"/>
    </location>
</feature>
<dbReference type="OrthoDB" id="25157at2759"/>
<keyword evidence="4" id="KW-1185">Reference proteome</keyword>
<dbReference type="AlphaFoldDB" id="A0A1V9YQP3"/>
<dbReference type="GO" id="GO:0030014">
    <property type="term" value="C:CCR4-NOT complex"/>
    <property type="evidence" value="ECO:0007669"/>
    <property type="project" value="InterPro"/>
</dbReference>
<evidence type="ECO:0000256" key="2">
    <source>
        <dbReference type="SAM" id="Coils"/>
    </source>
</evidence>
<organism evidence="3 4">
    <name type="scientific">Achlya hypogyna</name>
    <name type="common">Oomycete</name>
    <name type="synonym">Protoachlya hypogyna</name>
    <dbReference type="NCBI Taxonomy" id="1202772"/>
    <lineage>
        <taxon>Eukaryota</taxon>
        <taxon>Sar</taxon>
        <taxon>Stramenopiles</taxon>
        <taxon>Oomycota</taxon>
        <taxon>Saprolegniomycetes</taxon>
        <taxon>Saprolegniales</taxon>
        <taxon>Achlyaceae</taxon>
        <taxon>Achlya</taxon>
    </lineage>
</organism>
<dbReference type="STRING" id="1202772.A0A1V9YQP3"/>
<gene>
    <name evidence="3" type="ORF">ACHHYP_07659</name>
</gene>
<proteinExistence type="inferred from homology"/>
<comment type="similarity">
    <text evidence="1">Belongs to the CNOT10 family.</text>
</comment>
<dbReference type="InterPro" id="IPR039740">
    <property type="entry name" value="CNOT10"/>
</dbReference>
<dbReference type="Proteomes" id="UP000243579">
    <property type="component" value="Unassembled WGS sequence"/>
</dbReference>
<dbReference type="GO" id="GO:0017148">
    <property type="term" value="P:negative regulation of translation"/>
    <property type="evidence" value="ECO:0007669"/>
    <property type="project" value="TreeGrafter"/>
</dbReference>
<dbReference type="Gene3D" id="1.25.40.10">
    <property type="entry name" value="Tetratricopeptide repeat domain"/>
    <property type="match status" value="3"/>
</dbReference>
<evidence type="ECO:0000313" key="3">
    <source>
        <dbReference type="EMBL" id="OQR88054.1"/>
    </source>
</evidence>
<name>A0A1V9YQP3_ACHHY</name>
<protein>
    <submittedName>
        <fullName evidence="3">CCR4-NOT transcription complex subunit</fullName>
    </submittedName>
</protein>
<evidence type="ECO:0000256" key="1">
    <source>
        <dbReference type="ARBA" id="ARBA00010080"/>
    </source>
</evidence>
<dbReference type="InterPro" id="IPR011990">
    <property type="entry name" value="TPR-like_helical_dom_sf"/>
</dbReference>
<sequence length="695" mass="75281">MDGSSMSSVAQRAQAHVAAGRYMEAVELLLTLSTSDSGDKKKEKSGPTKSRVQHNLALAQLLAGKAKGGDFEAVVAGLLSEMQVAPPQSSDSMLGLGIKLRKEKESWEDEADFEKARSTVFSGVNLSFQTLSMERDATLLRYNLAACYFRAQKYASASSILDALLRAMEPMDENVAMHICFLYLDVLLASSRGSALSEAALMSLRQKASAILAYLEGPHGFNGLADDAEPVKDAATKERAVSEFKFRLHLYKAKVALLQENAKVAKKEVKTAMEVFQKEIKPKETPAPVVAGPVGVAVGRIFVPAPMIQNTTALYLKAHLEYLRRNFKKSIKLVASCKKSTVDDSIMLNNLGCIHAQQGLHQAAQSYFAKALDASKPRRSKGETALGASVQTEVLYNNGLTLLQQKKFALAFRCFQGASRLYFNRPKLWLRLGECCTGSVAAARAVVPLEYKNSLVKAVVGHGAHRRVVLPTAADVPAPTDGTPPPGRIAHPRVVDAAMTLPYAAKCFRNAVLLSTQLLEARAAEKADGDADAQWAPDGLEAVRQKALVHLAYANLCMHEPHLALATCRELLALPTLTKGNRYLARTYGAEALSLLSRSAEAGSLLKTNEMLVLAEEYAREAHVDVAATQADVHVNNATACLLQKNMAVAEQSVALAVRTCPTSRVALQQLVYVLLRKGNTKKAMQILKEARVTN</sequence>
<evidence type="ECO:0000313" key="4">
    <source>
        <dbReference type="Proteomes" id="UP000243579"/>
    </source>
</evidence>
<dbReference type="GO" id="GO:0006402">
    <property type="term" value="P:mRNA catabolic process"/>
    <property type="evidence" value="ECO:0007669"/>
    <property type="project" value="TreeGrafter"/>
</dbReference>